<dbReference type="Proteomes" id="UP001189143">
    <property type="component" value="Unassembled WGS sequence"/>
</dbReference>
<evidence type="ECO:0000313" key="1">
    <source>
        <dbReference type="EMBL" id="CAG9702990.1"/>
    </source>
</evidence>
<name>A0AA86JKU0_9CLOT</name>
<gene>
    <name evidence="2" type="ORF">CNEO2_210004</name>
    <name evidence="1" type="ORF">CNEO_40252</name>
</gene>
<comment type="caution">
    <text evidence="1">The sequence shown here is derived from an EMBL/GenBank/DDBJ whole genome shotgun (WGS) entry which is preliminary data.</text>
</comment>
<accession>A0AA86JKU0</accession>
<protein>
    <submittedName>
        <fullName evidence="1">Uncharacterized protein</fullName>
    </submittedName>
</protein>
<evidence type="ECO:0000313" key="2">
    <source>
        <dbReference type="EMBL" id="CAI3570618.1"/>
    </source>
</evidence>
<evidence type="ECO:0000313" key="3">
    <source>
        <dbReference type="Proteomes" id="UP000789738"/>
    </source>
</evidence>
<sequence>MVIYTIIDINKTISLLSEVKNYMTWLKSYKYKIWLKIILKLMK</sequence>
<dbReference type="EMBL" id="CAMTCP010000133">
    <property type="protein sequence ID" value="CAI3570618.1"/>
    <property type="molecule type" value="Genomic_DNA"/>
</dbReference>
<reference evidence="1" key="1">
    <citation type="submission" date="2021-10" db="EMBL/GenBank/DDBJ databases">
        <authorList>
            <person name="Mesa V."/>
        </authorList>
    </citation>
    <scope>NUCLEOTIDE SEQUENCE</scope>
    <source>
        <strain evidence="1">CC3_PB</strain>
    </source>
</reference>
<dbReference type="Proteomes" id="UP000789738">
    <property type="component" value="Unassembled WGS sequence"/>
</dbReference>
<reference evidence="2" key="2">
    <citation type="submission" date="2022-10" db="EMBL/GenBank/DDBJ databases">
        <authorList>
            <person name="Aires J."/>
            <person name="Mesa V."/>
        </authorList>
    </citation>
    <scope>NUCLEOTIDE SEQUENCE</scope>
    <source>
        <strain evidence="2">Clostridium neonatale JD116</strain>
    </source>
</reference>
<dbReference type="EMBL" id="CAKJVE010000004">
    <property type="protein sequence ID" value="CAG9702990.1"/>
    <property type="molecule type" value="Genomic_DNA"/>
</dbReference>
<organism evidence="1 3">
    <name type="scientific">Clostridium neonatale</name>
    <dbReference type="NCBI Taxonomy" id="137838"/>
    <lineage>
        <taxon>Bacteria</taxon>
        <taxon>Bacillati</taxon>
        <taxon>Bacillota</taxon>
        <taxon>Clostridia</taxon>
        <taxon>Eubacteriales</taxon>
        <taxon>Clostridiaceae</taxon>
        <taxon>Clostridium</taxon>
    </lineage>
</organism>
<dbReference type="AlphaFoldDB" id="A0AA86JKU0"/>
<proteinExistence type="predicted"/>